<dbReference type="AlphaFoldDB" id="A0A3P7QTX9"/>
<organism evidence="2 3">
    <name type="scientific">Cylicostephanus goldi</name>
    <name type="common">Nematode worm</name>
    <dbReference type="NCBI Taxonomy" id="71465"/>
    <lineage>
        <taxon>Eukaryota</taxon>
        <taxon>Metazoa</taxon>
        <taxon>Ecdysozoa</taxon>
        <taxon>Nematoda</taxon>
        <taxon>Chromadorea</taxon>
        <taxon>Rhabditida</taxon>
        <taxon>Rhabditina</taxon>
        <taxon>Rhabditomorpha</taxon>
        <taxon>Strongyloidea</taxon>
        <taxon>Strongylidae</taxon>
        <taxon>Cylicostephanus</taxon>
    </lineage>
</organism>
<feature type="compositionally biased region" description="Basic residues" evidence="1">
    <location>
        <begin position="51"/>
        <end position="62"/>
    </location>
</feature>
<dbReference type="EMBL" id="UYRV01124392">
    <property type="protein sequence ID" value="VDN34346.1"/>
    <property type="molecule type" value="Genomic_DNA"/>
</dbReference>
<dbReference type="Proteomes" id="UP000271889">
    <property type="component" value="Unassembled WGS sequence"/>
</dbReference>
<sequence length="171" mass="18878">MSKQSLMLSLDKGLDSFFPRTAAVLHESNAKNGEIDLNSIQQTDILDTPKRPRLKKPGNQKRRVVDPRDALVTPVIVDEGGPIATSAKQGLQAVEDYTSAKSALKHADMKSPYPPVMLIRVAGEKRVDVRLVAPIASSIHQNAVFIVVTPNRLYKYEGEHSNILEKTKVHC</sequence>
<evidence type="ECO:0000313" key="2">
    <source>
        <dbReference type="EMBL" id="VDN34346.1"/>
    </source>
</evidence>
<reference evidence="2 3" key="1">
    <citation type="submission" date="2018-11" db="EMBL/GenBank/DDBJ databases">
        <authorList>
            <consortium name="Pathogen Informatics"/>
        </authorList>
    </citation>
    <scope>NUCLEOTIDE SEQUENCE [LARGE SCALE GENOMIC DNA]</scope>
</reference>
<dbReference type="SUPFAM" id="SSF55753">
    <property type="entry name" value="Actin depolymerizing proteins"/>
    <property type="match status" value="1"/>
</dbReference>
<protein>
    <submittedName>
        <fullName evidence="2">Uncharacterized protein</fullName>
    </submittedName>
</protein>
<gene>
    <name evidence="2" type="ORF">CGOC_LOCUS12606</name>
</gene>
<accession>A0A3P7QTX9</accession>
<evidence type="ECO:0000313" key="3">
    <source>
        <dbReference type="Proteomes" id="UP000271889"/>
    </source>
</evidence>
<dbReference type="OrthoDB" id="28894at2759"/>
<evidence type="ECO:0000256" key="1">
    <source>
        <dbReference type="SAM" id="MobiDB-lite"/>
    </source>
</evidence>
<feature type="region of interest" description="Disordered" evidence="1">
    <location>
        <begin position="40"/>
        <end position="64"/>
    </location>
</feature>
<keyword evidence="3" id="KW-1185">Reference proteome</keyword>
<dbReference type="Gene3D" id="3.40.20.10">
    <property type="entry name" value="Severin"/>
    <property type="match status" value="1"/>
</dbReference>
<proteinExistence type="predicted"/>
<dbReference type="InterPro" id="IPR029006">
    <property type="entry name" value="ADF-H/Gelsolin-like_dom_sf"/>
</dbReference>
<name>A0A3P7QTX9_CYLGO</name>